<keyword evidence="3" id="KW-1185">Reference proteome</keyword>
<accession>A0A9P4X9J1</accession>
<protein>
    <submittedName>
        <fullName evidence="2">Uncharacterized protein</fullName>
    </submittedName>
</protein>
<feature type="compositionally biased region" description="Polar residues" evidence="1">
    <location>
        <begin position="114"/>
        <end position="127"/>
    </location>
</feature>
<organism evidence="2 3">
    <name type="scientific">Trichoderma lentiforme</name>
    <dbReference type="NCBI Taxonomy" id="1567552"/>
    <lineage>
        <taxon>Eukaryota</taxon>
        <taxon>Fungi</taxon>
        <taxon>Dikarya</taxon>
        <taxon>Ascomycota</taxon>
        <taxon>Pezizomycotina</taxon>
        <taxon>Sordariomycetes</taxon>
        <taxon>Hypocreomycetidae</taxon>
        <taxon>Hypocreales</taxon>
        <taxon>Hypocreaceae</taxon>
        <taxon>Trichoderma</taxon>
    </lineage>
</organism>
<feature type="compositionally biased region" description="Basic and acidic residues" evidence="1">
    <location>
        <begin position="71"/>
        <end position="96"/>
    </location>
</feature>
<comment type="caution">
    <text evidence="2">The sequence shown here is derived from an EMBL/GenBank/DDBJ whole genome shotgun (WGS) entry which is preliminary data.</text>
</comment>
<evidence type="ECO:0000313" key="3">
    <source>
        <dbReference type="Proteomes" id="UP000801864"/>
    </source>
</evidence>
<dbReference type="EMBL" id="QLNT01000017">
    <property type="protein sequence ID" value="KAF3066044.1"/>
    <property type="molecule type" value="Genomic_DNA"/>
</dbReference>
<gene>
    <name evidence="2" type="ORF">CFAM422_009158</name>
</gene>
<dbReference type="Proteomes" id="UP000801864">
    <property type="component" value="Unassembled WGS sequence"/>
</dbReference>
<feature type="region of interest" description="Disordered" evidence="1">
    <location>
        <begin position="41"/>
        <end position="127"/>
    </location>
</feature>
<evidence type="ECO:0000313" key="2">
    <source>
        <dbReference type="EMBL" id="KAF3066044.1"/>
    </source>
</evidence>
<sequence>MGSEDSVKGRRPVNARELGLVYPLARTVSLLISTRLLRIAETGFPDKPLSKQLHGRGSKGGETLRSPRQRSKQETGQRRRGEEARREERKREREQNRSPFFETTYQNRPDVGSESESFGQQRSIGRR</sequence>
<reference evidence="2 3" key="1">
    <citation type="submission" date="2018-06" db="EMBL/GenBank/DDBJ databases">
        <title>Genome analysis of cellulolytic fungus Trichoderma lentiforme CFAM-422.</title>
        <authorList>
            <person name="Steindorff A.S."/>
            <person name="Formighieri E.F."/>
            <person name="Midorikawa G.E.O."/>
            <person name="Tamietti M.S."/>
            <person name="Ramos E.Z."/>
            <person name="Silva A.S."/>
            <person name="Bon E.P.S."/>
            <person name="Mendes T.D."/>
            <person name="Damaso M.C.T."/>
            <person name="Favaro L.C.L."/>
        </authorList>
    </citation>
    <scope>NUCLEOTIDE SEQUENCE [LARGE SCALE GENOMIC DNA]</scope>
    <source>
        <strain evidence="2 3">CFAM-422</strain>
    </source>
</reference>
<name>A0A9P4X9J1_9HYPO</name>
<evidence type="ECO:0000256" key="1">
    <source>
        <dbReference type="SAM" id="MobiDB-lite"/>
    </source>
</evidence>
<dbReference type="AlphaFoldDB" id="A0A9P4X9J1"/>
<proteinExistence type="predicted"/>